<evidence type="ECO:0000313" key="2">
    <source>
        <dbReference type="EMBL" id="AKG38929.1"/>
    </source>
</evidence>
<dbReference type="Proteomes" id="UP000067434">
    <property type="component" value="Chromosome"/>
</dbReference>
<keyword evidence="1" id="KW-0472">Membrane</keyword>
<dbReference type="AlphaFoldDB" id="A0A0F7FIA8"/>
<dbReference type="GeneID" id="25401816"/>
<proteinExistence type="predicted"/>
<feature type="transmembrane region" description="Helical" evidence="1">
    <location>
        <begin position="41"/>
        <end position="61"/>
    </location>
</feature>
<gene>
    <name evidence="2" type="ORF">MA03_06255</name>
</gene>
<dbReference type="KEGG" id="thf:MA03_06255"/>
<dbReference type="STRING" id="1550241.MA03_06255"/>
<organism evidence="2 3">
    <name type="scientific">Infirmifilum uzonense</name>
    <dbReference type="NCBI Taxonomy" id="1550241"/>
    <lineage>
        <taxon>Archaea</taxon>
        <taxon>Thermoproteota</taxon>
        <taxon>Thermoprotei</taxon>
        <taxon>Thermofilales</taxon>
        <taxon>Thermofilaceae</taxon>
        <taxon>Infirmifilum</taxon>
    </lineage>
</organism>
<evidence type="ECO:0000256" key="1">
    <source>
        <dbReference type="SAM" id="Phobius"/>
    </source>
</evidence>
<dbReference type="PATRIC" id="fig|1550241.5.peg.1299"/>
<feature type="transmembrane region" description="Helical" evidence="1">
    <location>
        <begin position="15"/>
        <end position="35"/>
    </location>
</feature>
<dbReference type="RefSeq" id="WP_052884440.1">
    <property type="nucleotide sequence ID" value="NZ_CP009961.1"/>
</dbReference>
<dbReference type="OrthoDB" id="1011at2157"/>
<protein>
    <submittedName>
        <fullName evidence="2">Uncharacterized protein</fullName>
    </submittedName>
</protein>
<evidence type="ECO:0000313" key="3">
    <source>
        <dbReference type="Proteomes" id="UP000067434"/>
    </source>
</evidence>
<sequence length="123" mass="14205">MSDVISQVKRQRLPAYITLLVGGFILIIALLYLYFKTNMDTYLSGVILLLLIEGYVAWSLYKLISIKSEKKYLVTHLRCSNCGYEMEREFREGDSLFKDVETCPKCKVGKLVVEAIFLRVEHT</sequence>
<dbReference type="HOGENOM" id="CLU_140808_0_0_2"/>
<reference evidence="2 3" key="1">
    <citation type="journal article" date="2015" name="Stand. Genomic Sci.">
        <title>Complete genome sequence of and proposal of Thermofilum uzonense sp. nov. a novel hyperthermophilic crenarchaeon and emended description of the genus Thermofilum.</title>
        <authorList>
            <person name="Toshchakov S.V."/>
            <person name="Korzhenkov A.A."/>
            <person name="Samarov N.I."/>
            <person name="Mazunin I.O."/>
            <person name="Mozhey O.I."/>
            <person name="Shmyr I.S."/>
            <person name="Derbikova K.S."/>
            <person name="Taranov E.A."/>
            <person name="Dominova I.N."/>
            <person name="Bonch-Osmolovskaya E.A."/>
            <person name="Patrushev M.V."/>
            <person name="Podosokorskaya O.A."/>
            <person name="Kublanov I.V."/>
        </authorList>
    </citation>
    <scope>NUCLEOTIDE SEQUENCE [LARGE SCALE GENOMIC DNA]</scope>
    <source>
        <strain evidence="2 3">1807-2</strain>
    </source>
</reference>
<name>A0A0F7FIA8_9CREN</name>
<dbReference type="EMBL" id="CP009961">
    <property type="protein sequence ID" value="AKG38929.1"/>
    <property type="molecule type" value="Genomic_DNA"/>
</dbReference>
<keyword evidence="3" id="KW-1185">Reference proteome</keyword>
<keyword evidence="1" id="KW-0812">Transmembrane</keyword>
<keyword evidence="1" id="KW-1133">Transmembrane helix</keyword>
<accession>A0A0F7FIA8</accession>